<organism evidence="2 3">
    <name type="scientific">Trebonia kvetii</name>
    <dbReference type="NCBI Taxonomy" id="2480626"/>
    <lineage>
        <taxon>Bacteria</taxon>
        <taxon>Bacillati</taxon>
        <taxon>Actinomycetota</taxon>
        <taxon>Actinomycetes</taxon>
        <taxon>Streptosporangiales</taxon>
        <taxon>Treboniaceae</taxon>
        <taxon>Trebonia</taxon>
    </lineage>
</organism>
<dbReference type="EMBL" id="RPFW01000015">
    <property type="protein sequence ID" value="TVY99007.1"/>
    <property type="molecule type" value="Genomic_DNA"/>
</dbReference>
<evidence type="ECO:0000259" key="1">
    <source>
        <dbReference type="Pfam" id="PF21806"/>
    </source>
</evidence>
<reference evidence="2 3" key="1">
    <citation type="submission" date="2018-11" db="EMBL/GenBank/DDBJ databases">
        <title>Trebonia kvetii gen.nov., sp.nov., a novel acidophilic actinobacterium, and proposal of the new actinobacterial family Treboniaceae fam. nov.</title>
        <authorList>
            <person name="Rapoport D."/>
            <person name="Sagova-Mareckova M."/>
            <person name="Sedlacek I."/>
            <person name="Provaznik J."/>
            <person name="Kralova S."/>
            <person name="Pavlinic D."/>
            <person name="Benes V."/>
            <person name="Kopecky J."/>
        </authorList>
    </citation>
    <scope>NUCLEOTIDE SEQUENCE [LARGE SCALE GENOMIC DNA]</scope>
    <source>
        <strain evidence="2 3">15Tr583</strain>
    </source>
</reference>
<dbReference type="AlphaFoldDB" id="A0A6P2BQF4"/>
<feature type="domain" description="DUF6879" evidence="1">
    <location>
        <begin position="34"/>
        <end position="194"/>
    </location>
</feature>
<evidence type="ECO:0000313" key="2">
    <source>
        <dbReference type="EMBL" id="TVY99007.1"/>
    </source>
</evidence>
<dbReference type="Proteomes" id="UP000460272">
    <property type="component" value="Unassembled WGS sequence"/>
</dbReference>
<sequence length="209" mass="23544">MPAWSLLPPAADGVRLDQPSYERDFGENLWAVEGADCWKLERMQEYSEVGFPSWEAFMAGEWSLALRLYEEERPAIAAFHEKLRRRGSRFYRVRVLAEPVTPYLQWELHCLRVRASCGEGIRVVHASAISAFEPSGPLPELVLLRGRVLYQTLYDDRGEPNGAVRCADPVVVSSYGAFTRGLYEAGEDVESYFARAIAHLPPPPRQAGS</sequence>
<accession>A0A6P2BQF4</accession>
<dbReference type="Pfam" id="PF21806">
    <property type="entry name" value="DUF6879"/>
    <property type="match status" value="1"/>
</dbReference>
<name>A0A6P2BQF4_9ACTN</name>
<comment type="caution">
    <text evidence="2">The sequence shown here is derived from an EMBL/GenBank/DDBJ whole genome shotgun (WGS) entry which is preliminary data.</text>
</comment>
<evidence type="ECO:0000313" key="3">
    <source>
        <dbReference type="Proteomes" id="UP000460272"/>
    </source>
</evidence>
<dbReference type="InterPro" id="IPR049244">
    <property type="entry name" value="DUF6879"/>
</dbReference>
<protein>
    <recommendedName>
        <fullName evidence="1">DUF6879 domain-containing protein</fullName>
    </recommendedName>
</protein>
<keyword evidence="3" id="KW-1185">Reference proteome</keyword>
<gene>
    <name evidence="2" type="ORF">EAS64_42390</name>
</gene>
<dbReference type="RefSeq" id="WP_145862380.1">
    <property type="nucleotide sequence ID" value="NZ_RPFW01000015.1"/>
</dbReference>
<dbReference type="OrthoDB" id="3436275at2"/>
<proteinExistence type="predicted"/>